<gene>
    <name evidence="1" type="ORF">CRENPOLYSF1_190089</name>
</gene>
<evidence type="ECO:0000313" key="1">
    <source>
        <dbReference type="EMBL" id="SJM91447.1"/>
    </source>
</evidence>
<accession>A0A1R4H5J7</accession>
<proteinExistence type="predicted"/>
<name>A0A1R4H5J7_9GAMM</name>
<sequence length="75" mass="8851">MAQQSLKNTFSPRLSVNHIEFIVRFIANSRKIKTNSIKPHEEDYETAVFYCDVTVCELHVCRRDKKRLGARHQFV</sequence>
<keyword evidence="2" id="KW-1185">Reference proteome</keyword>
<dbReference type="Proteomes" id="UP000195667">
    <property type="component" value="Unassembled WGS sequence"/>
</dbReference>
<evidence type="ECO:0000313" key="2">
    <source>
        <dbReference type="Proteomes" id="UP000195667"/>
    </source>
</evidence>
<reference evidence="2" key="1">
    <citation type="submission" date="2017-02" db="EMBL/GenBank/DDBJ databases">
        <authorList>
            <person name="Daims H."/>
        </authorList>
    </citation>
    <scope>NUCLEOTIDE SEQUENCE [LARGE SCALE GENOMIC DNA]</scope>
</reference>
<protein>
    <submittedName>
        <fullName evidence="1">Uncharacterized protein</fullName>
    </submittedName>
</protein>
<dbReference type="AlphaFoldDB" id="A0A1R4H5J7"/>
<organism evidence="1 2">
    <name type="scientific">Crenothrix polyspora</name>
    <dbReference type="NCBI Taxonomy" id="360316"/>
    <lineage>
        <taxon>Bacteria</taxon>
        <taxon>Pseudomonadati</taxon>
        <taxon>Pseudomonadota</taxon>
        <taxon>Gammaproteobacteria</taxon>
        <taxon>Methylococcales</taxon>
        <taxon>Crenotrichaceae</taxon>
        <taxon>Crenothrix</taxon>
    </lineage>
</organism>
<dbReference type="EMBL" id="FUKI01000092">
    <property type="protein sequence ID" value="SJM91447.1"/>
    <property type="molecule type" value="Genomic_DNA"/>
</dbReference>